<sequence>MQEERKKSEEDPDHHGHLDHSNPHTFEVQDLQMLMNKVRKDLEEVDESRRKEFKEYEMQKEFEKEQKMKEMDEEHKKQYLKELEEEKKAAQHHDPVRPVHHPGSQAQLEEVWEKSDHMSQKFDPKAFFYLHDLDGNGYWDEQEVNALFIKELDKIYAQQPNNHVDMREREEEMERMREHVFKETDTNRDRFISFTEFLEQTKRDEWRRDEGWESIDQKPQFTQKEYEEFEKQRQMEIQRLIEQGVLQPHPAGYQPQYQYVHPNQPHPAGYQPSPLQYVDPNQIHPNAVPQVPPCPRRWCSNKPGAVRHAPVPGTSGSSTTVPSSSCRSSTGSGPSPIPVSSSCWATAVPGAPSGPTTTVPGSSCTATIPASSRCWTTSLSGTSGRSTTIPSPPSCSATIPSSSCCSATVPSQPSSSVSAATGWTTTTTTAAAISTSPKPGTSSPTRIPNQPNPACSQPGSAQRSTGSSPRSAGSSSRSAGSSPRSAGSSPE</sequence>
<dbReference type="AlphaFoldDB" id="A0A0A9YMR2"/>
<dbReference type="InterPro" id="IPR040250">
    <property type="entry name" value="Nucleobindin"/>
</dbReference>
<dbReference type="InterPro" id="IPR011992">
    <property type="entry name" value="EF-hand-dom_pair"/>
</dbReference>
<feature type="region of interest" description="Disordered" evidence="3">
    <location>
        <begin position="1"/>
        <end position="31"/>
    </location>
</feature>
<dbReference type="PROSITE" id="PS00018">
    <property type="entry name" value="EF_HAND_1"/>
    <property type="match status" value="1"/>
</dbReference>
<feature type="compositionally biased region" description="Low complexity" evidence="3">
    <location>
        <begin position="428"/>
        <end position="445"/>
    </location>
</feature>
<feature type="compositionally biased region" description="Polar residues" evidence="3">
    <location>
        <begin position="446"/>
        <end position="466"/>
    </location>
</feature>
<dbReference type="InterPro" id="IPR002048">
    <property type="entry name" value="EF_hand_dom"/>
</dbReference>
<evidence type="ECO:0000313" key="5">
    <source>
        <dbReference type="EMBL" id="JAG33471.1"/>
    </source>
</evidence>
<reference evidence="6" key="2">
    <citation type="submission" date="2014-07" db="EMBL/GenBank/DDBJ databases">
        <authorList>
            <person name="Hull J."/>
        </authorList>
    </citation>
    <scope>NUCLEOTIDE SEQUENCE</scope>
</reference>
<dbReference type="GO" id="GO:0070062">
    <property type="term" value="C:extracellular exosome"/>
    <property type="evidence" value="ECO:0007669"/>
    <property type="project" value="TreeGrafter"/>
</dbReference>
<evidence type="ECO:0000256" key="3">
    <source>
        <dbReference type="SAM" id="MobiDB-lite"/>
    </source>
</evidence>
<feature type="compositionally biased region" description="Basic and acidic residues" evidence="3">
    <location>
        <begin position="1"/>
        <end position="22"/>
    </location>
</feature>
<feature type="region of interest" description="Disordered" evidence="3">
    <location>
        <begin position="84"/>
        <end position="106"/>
    </location>
</feature>
<feature type="region of interest" description="Disordered" evidence="3">
    <location>
        <begin position="252"/>
        <end position="289"/>
    </location>
</feature>
<accession>A0A0A9YMR2</accession>
<keyword evidence="1" id="KW-0732">Signal</keyword>
<feature type="compositionally biased region" description="Low complexity" evidence="3">
    <location>
        <begin position="467"/>
        <end position="491"/>
    </location>
</feature>
<dbReference type="EMBL" id="GBHO01010133">
    <property type="protein sequence ID" value="JAG33471.1"/>
    <property type="molecule type" value="Transcribed_RNA"/>
</dbReference>
<organism evidence="6">
    <name type="scientific">Lygus hesperus</name>
    <name type="common">Western plant bug</name>
    <dbReference type="NCBI Taxonomy" id="30085"/>
    <lineage>
        <taxon>Eukaryota</taxon>
        <taxon>Metazoa</taxon>
        <taxon>Ecdysozoa</taxon>
        <taxon>Arthropoda</taxon>
        <taxon>Hexapoda</taxon>
        <taxon>Insecta</taxon>
        <taxon>Pterygota</taxon>
        <taxon>Neoptera</taxon>
        <taxon>Paraneoptera</taxon>
        <taxon>Hemiptera</taxon>
        <taxon>Heteroptera</taxon>
        <taxon>Panheteroptera</taxon>
        <taxon>Cimicomorpha</taxon>
        <taxon>Miridae</taxon>
        <taxon>Mirini</taxon>
        <taxon>Lygus</taxon>
    </lineage>
</organism>
<gene>
    <name evidence="6" type="primary">NUCB1_4</name>
    <name evidence="5" type="synonym">NUCB1_2</name>
    <name evidence="5" type="ORF">CM83_43982</name>
    <name evidence="6" type="ORF">CM83_44004</name>
</gene>
<evidence type="ECO:0000256" key="1">
    <source>
        <dbReference type="ARBA" id="ARBA00022729"/>
    </source>
</evidence>
<protein>
    <submittedName>
        <fullName evidence="6">Nucleobindin-1</fullName>
    </submittedName>
</protein>
<feature type="region of interest" description="Disordered" evidence="3">
    <location>
        <begin position="305"/>
        <end position="341"/>
    </location>
</feature>
<proteinExistence type="predicted"/>
<name>A0A0A9YMR2_LYGHE</name>
<feature type="compositionally biased region" description="Low complexity" evidence="3">
    <location>
        <begin position="312"/>
        <end position="341"/>
    </location>
</feature>
<dbReference type="GO" id="GO:0005509">
    <property type="term" value="F:calcium ion binding"/>
    <property type="evidence" value="ECO:0007669"/>
    <property type="project" value="InterPro"/>
</dbReference>
<keyword evidence="2" id="KW-0106">Calcium</keyword>
<dbReference type="InterPro" id="IPR018247">
    <property type="entry name" value="EF_Hand_1_Ca_BS"/>
</dbReference>
<dbReference type="EMBL" id="GBHO01010130">
    <property type="protein sequence ID" value="JAG33474.1"/>
    <property type="molecule type" value="Transcribed_RNA"/>
</dbReference>
<feature type="domain" description="EF-hand" evidence="4">
    <location>
        <begin position="172"/>
        <end position="207"/>
    </location>
</feature>
<dbReference type="PANTHER" id="PTHR19237:SF20">
    <property type="entry name" value="NUCLEOBINDIN 1"/>
    <property type="match status" value="1"/>
</dbReference>
<evidence type="ECO:0000313" key="6">
    <source>
        <dbReference type="EMBL" id="JAG33474.1"/>
    </source>
</evidence>
<dbReference type="Gene3D" id="1.10.238.10">
    <property type="entry name" value="EF-hand"/>
    <property type="match status" value="1"/>
</dbReference>
<dbReference type="PROSITE" id="PS50222">
    <property type="entry name" value="EF_HAND_2"/>
    <property type="match status" value="1"/>
</dbReference>
<dbReference type="SUPFAM" id="SSF47473">
    <property type="entry name" value="EF-hand"/>
    <property type="match status" value="1"/>
</dbReference>
<dbReference type="PANTHER" id="PTHR19237">
    <property type="entry name" value="NUCLEOBINDIN"/>
    <property type="match status" value="1"/>
</dbReference>
<reference evidence="6" key="1">
    <citation type="journal article" date="2014" name="PLoS ONE">
        <title>Transcriptome-Based Identification of ABC Transporters in the Western Tarnished Plant Bug Lygus hesperus.</title>
        <authorList>
            <person name="Hull J.J."/>
            <person name="Chaney K."/>
            <person name="Geib S.M."/>
            <person name="Fabrick J.A."/>
            <person name="Brent C.S."/>
            <person name="Walsh D."/>
            <person name="Lavine L.C."/>
        </authorList>
    </citation>
    <scope>NUCLEOTIDE SEQUENCE</scope>
</reference>
<evidence type="ECO:0000256" key="2">
    <source>
        <dbReference type="ARBA" id="ARBA00022837"/>
    </source>
</evidence>
<evidence type="ECO:0000259" key="4">
    <source>
        <dbReference type="PROSITE" id="PS50222"/>
    </source>
</evidence>
<feature type="compositionally biased region" description="Basic and acidic residues" evidence="3">
    <location>
        <begin position="84"/>
        <end position="97"/>
    </location>
</feature>
<feature type="region of interest" description="Disordered" evidence="3">
    <location>
        <begin position="428"/>
        <end position="491"/>
    </location>
</feature>
<dbReference type="GO" id="GO:0005793">
    <property type="term" value="C:endoplasmic reticulum-Golgi intermediate compartment"/>
    <property type="evidence" value="ECO:0007669"/>
    <property type="project" value="TreeGrafter"/>
</dbReference>